<dbReference type="Proteomes" id="UP000826656">
    <property type="component" value="Unassembled WGS sequence"/>
</dbReference>
<comment type="caution">
    <text evidence="1">The sequence shown here is derived from an EMBL/GenBank/DDBJ whole genome shotgun (WGS) entry which is preliminary data.</text>
</comment>
<accession>A0ABQ7UUW3</accession>
<reference evidence="1 2" key="1">
    <citation type="journal article" date="2021" name="bioRxiv">
        <title>Chromosome-scale and haplotype-resolved genome assembly of a tetraploid potato cultivar.</title>
        <authorList>
            <person name="Sun H."/>
            <person name="Jiao W.-B."/>
            <person name="Krause K."/>
            <person name="Campoy J.A."/>
            <person name="Goel M."/>
            <person name="Folz-Donahue K."/>
            <person name="Kukat C."/>
            <person name="Huettel B."/>
            <person name="Schneeberger K."/>
        </authorList>
    </citation>
    <scope>NUCLEOTIDE SEQUENCE [LARGE SCALE GENOMIC DNA]</scope>
    <source>
        <strain evidence="1">SolTubOtavaFocal</strain>
        <tissue evidence="1">Leaves</tissue>
    </source>
</reference>
<proteinExistence type="predicted"/>
<sequence length="78" mass="8578">MFNSPISTLLLRPVSTTNLNSRKDILTCGISPLNNYLIVSSQTCHSSKVFAENPQGEAIDAYDNAFTKLLDVAYARAR</sequence>
<protein>
    <submittedName>
        <fullName evidence="1">Uncharacterized protein</fullName>
    </submittedName>
</protein>
<evidence type="ECO:0000313" key="2">
    <source>
        <dbReference type="Proteomes" id="UP000826656"/>
    </source>
</evidence>
<dbReference type="EMBL" id="JAIVGD010000018">
    <property type="protein sequence ID" value="KAH0754913.1"/>
    <property type="molecule type" value="Genomic_DNA"/>
</dbReference>
<organism evidence="1 2">
    <name type="scientific">Solanum tuberosum</name>
    <name type="common">Potato</name>
    <dbReference type="NCBI Taxonomy" id="4113"/>
    <lineage>
        <taxon>Eukaryota</taxon>
        <taxon>Viridiplantae</taxon>
        <taxon>Streptophyta</taxon>
        <taxon>Embryophyta</taxon>
        <taxon>Tracheophyta</taxon>
        <taxon>Spermatophyta</taxon>
        <taxon>Magnoliopsida</taxon>
        <taxon>eudicotyledons</taxon>
        <taxon>Gunneridae</taxon>
        <taxon>Pentapetalae</taxon>
        <taxon>asterids</taxon>
        <taxon>lamiids</taxon>
        <taxon>Solanales</taxon>
        <taxon>Solanaceae</taxon>
        <taxon>Solanoideae</taxon>
        <taxon>Solaneae</taxon>
        <taxon>Solanum</taxon>
    </lineage>
</organism>
<name>A0ABQ7UUW3_SOLTU</name>
<keyword evidence="2" id="KW-1185">Reference proteome</keyword>
<evidence type="ECO:0000313" key="1">
    <source>
        <dbReference type="EMBL" id="KAH0754913.1"/>
    </source>
</evidence>
<gene>
    <name evidence="1" type="ORF">KY290_025183</name>
</gene>